<organism evidence="2 3">
    <name type="scientific">Kitasatospora purpeofusca</name>
    <dbReference type="NCBI Taxonomy" id="67352"/>
    <lineage>
        <taxon>Bacteria</taxon>
        <taxon>Bacillati</taxon>
        <taxon>Actinomycetota</taxon>
        <taxon>Actinomycetes</taxon>
        <taxon>Kitasatosporales</taxon>
        <taxon>Streptomycetaceae</taxon>
        <taxon>Kitasatospora</taxon>
    </lineage>
</organism>
<reference evidence="2" key="1">
    <citation type="submission" date="2022-10" db="EMBL/GenBank/DDBJ databases">
        <title>The complete genomes of actinobacterial strains from the NBC collection.</title>
        <authorList>
            <person name="Joergensen T.S."/>
            <person name="Alvarez Arevalo M."/>
            <person name="Sterndorff E.B."/>
            <person name="Faurdal D."/>
            <person name="Vuksanovic O."/>
            <person name="Mourched A.-S."/>
            <person name="Charusanti P."/>
            <person name="Shaw S."/>
            <person name="Blin K."/>
            <person name="Weber T."/>
        </authorList>
    </citation>
    <scope>NUCLEOTIDE SEQUENCE</scope>
    <source>
        <strain evidence="2">NBC_00222</strain>
    </source>
</reference>
<dbReference type="Proteomes" id="UP001432222">
    <property type="component" value="Chromosome"/>
</dbReference>
<accession>A0ABZ1UDS5</accession>
<name>A0ABZ1UDS5_9ACTN</name>
<proteinExistence type="predicted"/>
<evidence type="ECO:0000313" key="2">
    <source>
        <dbReference type="EMBL" id="WUQ88142.1"/>
    </source>
</evidence>
<feature type="region of interest" description="Disordered" evidence="1">
    <location>
        <begin position="22"/>
        <end position="56"/>
    </location>
</feature>
<keyword evidence="3" id="KW-1185">Reference proteome</keyword>
<feature type="compositionally biased region" description="Polar residues" evidence="1">
    <location>
        <begin position="47"/>
        <end position="56"/>
    </location>
</feature>
<protein>
    <submittedName>
        <fullName evidence="2">Uncharacterized protein</fullName>
    </submittedName>
</protein>
<dbReference type="EMBL" id="CP108110">
    <property type="protein sequence ID" value="WUQ88142.1"/>
    <property type="molecule type" value="Genomic_DNA"/>
</dbReference>
<dbReference type="RefSeq" id="WP_328958693.1">
    <property type="nucleotide sequence ID" value="NZ_CP108110.1"/>
</dbReference>
<sequence length="56" mass="5661">MRTAGCPVSAVTGPAARLVIGTGRHGPSACADHRAGRPAEGDREGRSTSTVGCRRS</sequence>
<gene>
    <name evidence="2" type="ORF">OHA16_37225</name>
</gene>
<evidence type="ECO:0000256" key="1">
    <source>
        <dbReference type="SAM" id="MobiDB-lite"/>
    </source>
</evidence>
<evidence type="ECO:0000313" key="3">
    <source>
        <dbReference type="Proteomes" id="UP001432222"/>
    </source>
</evidence>
<feature type="compositionally biased region" description="Basic and acidic residues" evidence="1">
    <location>
        <begin position="31"/>
        <end position="46"/>
    </location>
</feature>